<dbReference type="AlphaFoldDB" id="A0A3B0X5L0"/>
<dbReference type="InterPro" id="IPR002068">
    <property type="entry name" value="A-crystallin/Hsp20_dom"/>
</dbReference>
<dbReference type="Pfam" id="PF00011">
    <property type="entry name" value="HSP20"/>
    <property type="match status" value="1"/>
</dbReference>
<dbReference type="InterPro" id="IPR008978">
    <property type="entry name" value="HSP20-like_chaperone"/>
</dbReference>
<feature type="transmembrane region" description="Helical" evidence="1">
    <location>
        <begin position="7"/>
        <end position="29"/>
    </location>
</feature>
<keyword evidence="1" id="KW-1133">Transmembrane helix</keyword>
<proteinExistence type="predicted"/>
<gene>
    <name evidence="3" type="ORF">MNBD_GAMMA08-1385</name>
</gene>
<evidence type="ECO:0000259" key="2">
    <source>
        <dbReference type="PROSITE" id="PS01031"/>
    </source>
</evidence>
<dbReference type="SUPFAM" id="SSF49764">
    <property type="entry name" value="HSP20-like chaperones"/>
    <property type="match status" value="1"/>
</dbReference>
<dbReference type="CDD" id="cd00298">
    <property type="entry name" value="ACD_sHsps_p23-like"/>
    <property type="match status" value="1"/>
</dbReference>
<protein>
    <recommendedName>
        <fullName evidence="2">SHSP domain-containing protein</fullName>
    </recommendedName>
</protein>
<evidence type="ECO:0000313" key="3">
    <source>
        <dbReference type="EMBL" id="VAW59673.1"/>
    </source>
</evidence>
<keyword evidence="1" id="KW-0812">Transmembrane</keyword>
<accession>A0A3B0X5L0</accession>
<keyword evidence="1" id="KW-0472">Membrane</keyword>
<dbReference type="Gene3D" id="2.60.40.790">
    <property type="match status" value="1"/>
</dbReference>
<reference evidence="3" key="1">
    <citation type="submission" date="2018-06" db="EMBL/GenBank/DDBJ databases">
        <authorList>
            <person name="Zhirakovskaya E."/>
        </authorList>
    </citation>
    <scope>NUCLEOTIDE SEQUENCE</scope>
</reference>
<evidence type="ECO:0000256" key="1">
    <source>
        <dbReference type="SAM" id="Phobius"/>
    </source>
</evidence>
<feature type="domain" description="SHSP" evidence="2">
    <location>
        <begin position="124"/>
        <end position="226"/>
    </location>
</feature>
<organism evidence="3">
    <name type="scientific">hydrothermal vent metagenome</name>
    <dbReference type="NCBI Taxonomy" id="652676"/>
    <lineage>
        <taxon>unclassified sequences</taxon>
        <taxon>metagenomes</taxon>
        <taxon>ecological metagenomes</taxon>
    </lineage>
</organism>
<dbReference type="EMBL" id="UOFH01000094">
    <property type="protein sequence ID" value="VAW59673.1"/>
    <property type="molecule type" value="Genomic_DNA"/>
</dbReference>
<name>A0A3B0X5L0_9ZZZZ</name>
<sequence length="226" mass="25114">MNDKLKITLPGFMIVLSLVLIMALGVYAWKLNQKVEQLTVQAQESVHEPIKHKRASAQIPAVQNIAQAPKKPTVKSEPHEWNPWADIATDPLNIDKAFAQMQKRMDEMMNRMQPGRSVFSQHGFGFSTSAPKVNLMESADEYKVVVTMPEGQEVELNTTLENNRLIISGKTKQSSENNSADVYSKSVSSSQFSQSMTLTEPVNESAMTTEKQGDDIIIIIPKAGHS</sequence>
<dbReference type="PROSITE" id="PS01031">
    <property type="entry name" value="SHSP"/>
    <property type="match status" value="1"/>
</dbReference>